<comment type="subcellular location">
    <subcellularLocation>
        <location evidence="2">Membrane</location>
        <topology evidence="2">Single-pass membrane protein</topology>
    </subcellularLocation>
</comment>
<keyword evidence="5" id="KW-1133">Transmembrane helix</keyword>
<evidence type="ECO:0000256" key="4">
    <source>
        <dbReference type="ARBA" id="ARBA00022723"/>
    </source>
</evidence>
<keyword evidence="6" id="KW-0472">Membrane</keyword>
<dbReference type="InterPro" id="IPR017972">
    <property type="entry name" value="Cyt_P450_CS"/>
</dbReference>
<dbReference type="PRINTS" id="PR00463">
    <property type="entry name" value="EP450I"/>
</dbReference>
<dbReference type="PANTHER" id="PTHR24298">
    <property type="entry name" value="FLAVONOID 3'-MONOOXYGENASE-RELATED"/>
    <property type="match status" value="1"/>
</dbReference>
<evidence type="ECO:0000256" key="2">
    <source>
        <dbReference type="ARBA" id="ARBA00004167"/>
    </source>
</evidence>
<comment type="cofactor">
    <cofactor evidence="1 7">
        <name>heme</name>
        <dbReference type="ChEBI" id="CHEBI:30413"/>
    </cofactor>
</comment>
<dbReference type="Pfam" id="PF00067">
    <property type="entry name" value="p450"/>
    <property type="match status" value="2"/>
</dbReference>
<name>A0A067L5H8_JATCU</name>
<comment type="similarity">
    <text evidence="8">Belongs to the cytochrome P450 family.</text>
</comment>
<dbReference type="InterPro" id="IPR051103">
    <property type="entry name" value="Plant_metabolite_P450s"/>
</dbReference>
<keyword evidence="10" id="KW-1185">Reference proteome</keyword>
<proteinExistence type="inferred from homology"/>
<dbReference type="InterPro" id="IPR002401">
    <property type="entry name" value="Cyt_P450_E_grp-I"/>
</dbReference>
<organism evidence="9 10">
    <name type="scientific">Jatropha curcas</name>
    <name type="common">Barbados nut</name>
    <dbReference type="NCBI Taxonomy" id="180498"/>
    <lineage>
        <taxon>Eukaryota</taxon>
        <taxon>Viridiplantae</taxon>
        <taxon>Streptophyta</taxon>
        <taxon>Embryophyta</taxon>
        <taxon>Tracheophyta</taxon>
        <taxon>Spermatophyta</taxon>
        <taxon>Magnoliopsida</taxon>
        <taxon>eudicotyledons</taxon>
        <taxon>Gunneridae</taxon>
        <taxon>Pentapetalae</taxon>
        <taxon>rosids</taxon>
        <taxon>fabids</taxon>
        <taxon>Malpighiales</taxon>
        <taxon>Euphorbiaceae</taxon>
        <taxon>Crotonoideae</taxon>
        <taxon>Jatropheae</taxon>
        <taxon>Jatropha</taxon>
    </lineage>
</organism>
<evidence type="ECO:0000256" key="8">
    <source>
        <dbReference type="RuleBase" id="RU000461"/>
    </source>
</evidence>
<dbReference type="PROSITE" id="PS00086">
    <property type="entry name" value="CYTOCHROME_P450"/>
    <property type="match status" value="1"/>
</dbReference>
<dbReference type="PANTHER" id="PTHR24298:SF800">
    <property type="entry name" value="CYTOCHROME P450 89A2-RELATED"/>
    <property type="match status" value="1"/>
</dbReference>
<keyword evidence="7 8" id="KW-0349">Heme</keyword>
<reference evidence="9 10" key="1">
    <citation type="journal article" date="2014" name="PLoS ONE">
        <title>Global Analysis of Gene Expression Profiles in Physic Nut (Jatropha curcas L.) Seedlings Exposed to Salt Stress.</title>
        <authorList>
            <person name="Zhang L."/>
            <person name="Zhang C."/>
            <person name="Wu P."/>
            <person name="Chen Y."/>
            <person name="Li M."/>
            <person name="Jiang H."/>
            <person name="Wu G."/>
        </authorList>
    </citation>
    <scope>NUCLEOTIDE SEQUENCE [LARGE SCALE GENOMIC DNA]</scope>
    <source>
        <strain evidence="10">cv. GZQX0401</strain>
        <tissue evidence="9">Young leaves</tissue>
    </source>
</reference>
<dbReference type="AlphaFoldDB" id="A0A067L5H8"/>
<keyword evidence="3" id="KW-0812">Transmembrane</keyword>
<keyword evidence="8" id="KW-0503">Monooxygenase</keyword>
<keyword evidence="8" id="KW-0560">Oxidoreductase</keyword>
<dbReference type="GO" id="GO:0020037">
    <property type="term" value="F:heme binding"/>
    <property type="evidence" value="ECO:0007669"/>
    <property type="project" value="InterPro"/>
</dbReference>
<keyword evidence="7 8" id="KW-0408">Iron</keyword>
<evidence type="ECO:0000256" key="1">
    <source>
        <dbReference type="ARBA" id="ARBA00001971"/>
    </source>
</evidence>
<evidence type="ECO:0000256" key="7">
    <source>
        <dbReference type="PIRSR" id="PIRSR602401-1"/>
    </source>
</evidence>
<dbReference type="InterPro" id="IPR036396">
    <property type="entry name" value="Cyt_P450_sf"/>
</dbReference>
<protein>
    <recommendedName>
        <fullName evidence="11">Cytochrome P450</fullName>
    </recommendedName>
</protein>
<dbReference type="GO" id="GO:0016709">
    <property type="term" value="F:oxidoreductase activity, acting on paired donors, with incorporation or reduction of molecular oxygen, NAD(P)H as one donor, and incorporation of one atom of oxygen"/>
    <property type="evidence" value="ECO:0007669"/>
    <property type="project" value="TreeGrafter"/>
</dbReference>
<dbReference type="GO" id="GO:0016020">
    <property type="term" value="C:membrane"/>
    <property type="evidence" value="ECO:0007669"/>
    <property type="project" value="UniProtKB-SubCell"/>
</dbReference>
<evidence type="ECO:0000256" key="3">
    <source>
        <dbReference type="ARBA" id="ARBA00022692"/>
    </source>
</evidence>
<evidence type="ECO:0000256" key="6">
    <source>
        <dbReference type="ARBA" id="ARBA00023136"/>
    </source>
</evidence>
<evidence type="ECO:0000313" key="10">
    <source>
        <dbReference type="Proteomes" id="UP000027138"/>
    </source>
</evidence>
<evidence type="ECO:0008006" key="11">
    <source>
        <dbReference type="Google" id="ProtNLM"/>
    </source>
</evidence>
<dbReference type="Gene3D" id="1.10.630.10">
    <property type="entry name" value="Cytochrome P450"/>
    <property type="match status" value="2"/>
</dbReference>
<dbReference type="InterPro" id="IPR001128">
    <property type="entry name" value="Cyt_P450"/>
</dbReference>
<evidence type="ECO:0000256" key="5">
    <source>
        <dbReference type="ARBA" id="ARBA00022989"/>
    </source>
</evidence>
<feature type="binding site" description="axial binding residue" evidence="7">
    <location>
        <position position="336"/>
    </location>
    <ligand>
        <name>heme</name>
        <dbReference type="ChEBI" id="CHEBI:30413"/>
    </ligand>
    <ligandPart>
        <name>Fe</name>
        <dbReference type="ChEBI" id="CHEBI:18248"/>
    </ligandPart>
</feature>
<dbReference type="SUPFAM" id="SSF48264">
    <property type="entry name" value="Cytochrome P450"/>
    <property type="match status" value="1"/>
</dbReference>
<evidence type="ECO:0000313" key="9">
    <source>
        <dbReference type="EMBL" id="KDP42498.1"/>
    </source>
</evidence>
<dbReference type="PRINTS" id="PR00385">
    <property type="entry name" value="P450"/>
</dbReference>
<keyword evidence="4 7" id="KW-0479">Metal-binding</keyword>
<gene>
    <name evidence="9" type="ORF">JCGZ_00295</name>
</gene>
<dbReference type="Proteomes" id="UP000027138">
    <property type="component" value="Unassembled WGS sequence"/>
</dbReference>
<dbReference type="EMBL" id="KK914298">
    <property type="protein sequence ID" value="KDP42498.1"/>
    <property type="molecule type" value="Genomic_DNA"/>
</dbReference>
<accession>A0A067L5H8</accession>
<sequence>MEIWFVIVISLSIAALLKPFLNLFFISKNSTISLPPRPLSFVGSILWLKKTSFWEFESTIRSFHAKFGSMVALPIGTKLHFYVADGRLAHQALIQNGVSFASRPPPTNTYRIISCNQHNIGMAFYGPTWRLLRRNLVSEMLHPSVVKSYSEARKWALQILIERLESQSKELPDMKRKLNEEEIVTLCDEFFNGGTESTSTALQWIMANLVKYPHIQEKLFMEMKMVVGNEEEEHIKEEDLHKMKYLKAVILEGLRRHPPSHMLLPHAVSDDVVLGNYLVPKNGIINFMVADIGLDPKVWEDPMEFKPERFNGDEAFDIKGSREIKMMPFGAGRRICPGYSLGLFHLEYFVANLVWKFEWKAVDGNDIDLSEKTEVIVVMKNPLKAHLSPRFKKI</sequence>
<dbReference type="OrthoDB" id="844966at2759"/>
<dbReference type="GO" id="GO:0005506">
    <property type="term" value="F:iron ion binding"/>
    <property type="evidence" value="ECO:0007669"/>
    <property type="project" value="InterPro"/>
</dbReference>